<sequence>MYDSNDTNILTTIQPCKKKSVVLTFDDGPSKMLPIILDILQKEGVQAVFFWQSHLIYAKRPWQRTLDEGHLIGTHSMKHRNLTTLTFQQQLHDIESSKKVIEQTIHSEVTLFRPPFGQCNRNTIKAAQQLHLTPVMWRVASFDWELKDNPNQIITNVIDHLEDGAIILLHELKQTVAILPELISKIREEGYTFSLI</sequence>
<evidence type="ECO:0000313" key="5">
    <source>
        <dbReference type="Proteomes" id="UP001235343"/>
    </source>
</evidence>
<dbReference type="PROSITE" id="PS51677">
    <property type="entry name" value="NODB"/>
    <property type="match status" value="1"/>
</dbReference>
<keyword evidence="2 4" id="KW-0378">Hydrolase</keyword>
<dbReference type="InterPro" id="IPR002509">
    <property type="entry name" value="NODB_dom"/>
</dbReference>
<dbReference type="InterPro" id="IPR011330">
    <property type="entry name" value="Glyco_hydro/deAcase_b/a-brl"/>
</dbReference>
<dbReference type="PANTHER" id="PTHR10587">
    <property type="entry name" value="GLYCOSYL TRANSFERASE-RELATED"/>
    <property type="match status" value="1"/>
</dbReference>
<protein>
    <submittedName>
        <fullName evidence="4">Polysaccharide deacetylase family protein</fullName>
        <ecNumber evidence="4">3.-.-.-</ecNumber>
    </submittedName>
</protein>
<name>A0ABT7L8T4_9BACI</name>
<dbReference type="EC" id="3.-.-.-" evidence="4"/>
<dbReference type="Pfam" id="PF01522">
    <property type="entry name" value="Polysacc_deac_1"/>
    <property type="match status" value="1"/>
</dbReference>
<organism evidence="4 5">
    <name type="scientific">Aquibacillus rhizosphaerae</name>
    <dbReference type="NCBI Taxonomy" id="3051431"/>
    <lineage>
        <taxon>Bacteria</taxon>
        <taxon>Bacillati</taxon>
        <taxon>Bacillota</taxon>
        <taxon>Bacilli</taxon>
        <taxon>Bacillales</taxon>
        <taxon>Bacillaceae</taxon>
        <taxon>Aquibacillus</taxon>
    </lineage>
</organism>
<dbReference type="GO" id="GO:0016787">
    <property type="term" value="F:hydrolase activity"/>
    <property type="evidence" value="ECO:0007669"/>
    <property type="project" value="UniProtKB-KW"/>
</dbReference>
<evidence type="ECO:0000256" key="2">
    <source>
        <dbReference type="ARBA" id="ARBA00022801"/>
    </source>
</evidence>
<proteinExistence type="predicted"/>
<dbReference type="CDD" id="cd10917">
    <property type="entry name" value="CE4_NodB_like_6s_7s"/>
    <property type="match status" value="1"/>
</dbReference>
<gene>
    <name evidence="4" type="ORF">QQS35_17650</name>
</gene>
<dbReference type="Proteomes" id="UP001235343">
    <property type="component" value="Unassembled WGS sequence"/>
</dbReference>
<dbReference type="Gene3D" id="3.20.20.370">
    <property type="entry name" value="Glycoside hydrolase/deacetylase"/>
    <property type="match status" value="1"/>
</dbReference>
<dbReference type="RefSeq" id="WP_285933549.1">
    <property type="nucleotide sequence ID" value="NZ_JASTZU010000058.1"/>
</dbReference>
<keyword evidence="5" id="KW-1185">Reference proteome</keyword>
<comment type="caution">
    <text evidence="4">The sequence shown here is derived from an EMBL/GenBank/DDBJ whole genome shotgun (WGS) entry which is preliminary data.</text>
</comment>
<accession>A0ABT7L8T4</accession>
<evidence type="ECO:0000313" key="4">
    <source>
        <dbReference type="EMBL" id="MDL4842266.1"/>
    </source>
</evidence>
<evidence type="ECO:0000256" key="1">
    <source>
        <dbReference type="ARBA" id="ARBA00022723"/>
    </source>
</evidence>
<evidence type="ECO:0000259" key="3">
    <source>
        <dbReference type="PROSITE" id="PS51677"/>
    </source>
</evidence>
<dbReference type="InterPro" id="IPR050248">
    <property type="entry name" value="Polysacc_deacetylase_ArnD"/>
</dbReference>
<dbReference type="SUPFAM" id="SSF88713">
    <property type="entry name" value="Glycoside hydrolase/deacetylase"/>
    <property type="match status" value="1"/>
</dbReference>
<reference evidence="4 5" key="1">
    <citation type="submission" date="2023-06" db="EMBL/GenBank/DDBJ databases">
        <title>Aquibacillus rhizosphaerae LR5S19.</title>
        <authorList>
            <person name="Sun J.-Q."/>
        </authorList>
    </citation>
    <scope>NUCLEOTIDE SEQUENCE [LARGE SCALE GENOMIC DNA]</scope>
    <source>
        <strain evidence="4 5">LR5S19</strain>
    </source>
</reference>
<keyword evidence="1" id="KW-0479">Metal-binding</keyword>
<feature type="domain" description="NodB homology" evidence="3">
    <location>
        <begin position="19"/>
        <end position="194"/>
    </location>
</feature>
<dbReference type="EMBL" id="JASTZU010000058">
    <property type="protein sequence ID" value="MDL4842266.1"/>
    <property type="molecule type" value="Genomic_DNA"/>
</dbReference>
<dbReference type="PANTHER" id="PTHR10587:SF133">
    <property type="entry name" value="CHITIN DEACETYLASE 1-RELATED"/>
    <property type="match status" value="1"/>
</dbReference>